<keyword evidence="1" id="KW-0472">Membrane</keyword>
<gene>
    <name evidence="2" type="ORF">ACFR9U_06655</name>
</gene>
<proteinExistence type="predicted"/>
<keyword evidence="3" id="KW-1185">Reference proteome</keyword>
<protein>
    <submittedName>
        <fullName evidence="2">Uncharacterized protein</fullName>
    </submittedName>
</protein>
<name>A0ABD6C9R8_9EURY</name>
<reference evidence="2 3" key="1">
    <citation type="journal article" date="2019" name="Int. J. Syst. Evol. Microbiol.">
        <title>The Global Catalogue of Microorganisms (GCM) 10K type strain sequencing project: providing services to taxonomists for standard genome sequencing and annotation.</title>
        <authorList>
            <consortium name="The Broad Institute Genomics Platform"/>
            <consortium name="The Broad Institute Genome Sequencing Center for Infectious Disease"/>
            <person name="Wu L."/>
            <person name="Ma J."/>
        </authorList>
    </citation>
    <scope>NUCLEOTIDE SEQUENCE [LARGE SCALE GENOMIC DNA]</scope>
    <source>
        <strain evidence="2 3">CGMCC 1.12125</strain>
    </source>
</reference>
<organism evidence="2 3">
    <name type="scientific">Halorientalis brevis</name>
    <dbReference type="NCBI Taxonomy" id="1126241"/>
    <lineage>
        <taxon>Archaea</taxon>
        <taxon>Methanobacteriati</taxon>
        <taxon>Methanobacteriota</taxon>
        <taxon>Stenosarchaea group</taxon>
        <taxon>Halobacteria</taxon>
        <taxon>Halobacteriales</taxon>
        <taxon>Haloarculaceae</taxon>
        <taxon>Halorientalis</taxon>
    </lineage>
</organism>
<dbReference type="AlphaFoldDB" id="A0ABD6C9R8"/>
<dbReference type="RefSeq" id="WP_247379252.1">
    <property type="nucleotide sequence ID" value="NZ_JALLGV010000007.1"/>
</dbReference>
<evidence type="ECO:0000256" key="1">
    <source>
        <dbReference type="SAM" id="Phobius"/>
    </source>
</evidence>
<comment type="caution">
    <text evidence="2">The sequence shown here is derived from an EMBL/GenBank/DDBJ whole genome shotgun (WGS) entry which is preliminary data.</text>
</comment>
<dbReference type="EMBL" id="JBHUDJ010000002">
    <property type="protein sequence ID" value="MFD1586657.1"/>
    <property type="molecule type" value="Genomic_DNA"/>
</dbReference>
<feature type="transmembrane region" description="Helical" evidence="1">
    <location>
        <begin position="12"/>
        <end position="34"/>
    </location>
</feature>
<evidence type="ECO:0000313" key="3">
    <source>
        <dbReference type="Proteomes" id="UP001597119"/>
    </source>
</evidence>
<accession>A0ABD6C9R8</accession>
<evidence type="ECO:0000313" key="2">
    <source>
        <dbReference type="EMBL" id="MFD1586657.1"/>
    </source>
</evidence>
<keyword evidence="1" id="KW-0812">Transmembrane</keyword>
<keyword evidence="1" id="KW-1133">Transmembrane helix</keyword>
<dbReference type="Proteomes" id="UP001597119">
    <property type="component" value="Unassembled WGS sequence"/>
</dbReference>
<sequence length="61" mass="6704">MGEVTAAKVRNLFTFLGLGLLQIMVILEGLAHYYSITIPLFPLQFILLGFVSAGLIFIATF</sequence>
<feature type="transmembrane region" description="Helical" evidence="1">
    <location>
        <begin position="40"/>
        <end position="59"/>
    </location>
</feature>